<sequence>MQDEIITSGGQVHSDVNAATPRANDDQIKKATALIRRIELKDFSVCQFANPGSYDVMEKVEVYIDCDVTSRLTSMDLFSRSSPNSFLKEFRHYAVLQALALDEDEMPEIEDETIPDEKGLARPGVINALEEFKHSVYGDSYDEERELQNNNKLSEASRKRKAIAEHAVEESAKYDWAELADSGQLKDLTVAELKYYLAANNLPVTGKKEALVTRILTHLGK</sequence>
<dbReference type="Pfam" id="PF03730">
    <property type="entry name" value="Ku_C"/>
    <property type="match status" value="1"/>
</dbReference>
<dbReference type="Proteomes" id="UP000836841">
    <property type="component" value="Unassembled WGS sequence"/>
</dbReference>
<feature type="region of interest" description="Disordered" evidence="1">
    <location>
        <begin position="1"/>
        <end position="23"/>
    </location>
</feature>
<dbReference type="FunFam" id="1.10.720.30:FF:000021">
    <property type="entry name" value="ATP-dependent DNA helicase 2 subunit KU70"/>
    <property type="match status" value="1"/>
</dbReference>
<comment type="caution">
    <text evidence="3">The sequence shown here is derived from an EMBL/GenBank/DDBJ whole genome shotgun (WGS) entry which is preliminary data.</text>
</comment>
<dbReference type="PROSITE" id="PS50800">
    <property type="entry name" value="SAP"/>
    <property type="match status" value="1"/>
</dbReference>
<dbReference type="SMART" id="SM00513">
    <property type="entry name" value="SAP"/>
    <property type="match status" value="1"/>
</dbReference>
<keyword evidence="4" id="KW-1185">Reference proteome</keyword>
<dbReference type="SUPFAM" id="SSF68906">
    <property type="entry name" value="SAP domain"/>
    <property type="match status" value="1"/>
</dbReference>
<dbReference type="EMBL" id="CAJVSB020000183">
    <property type="protein sequence ID" value="CAH2042696.1"/>
    <property type="molecule type" value="Genomic_DNA"/>
</dbReference>
<dbReference type="GO" id="GO:0043564">
    <property type="term" value="C:Ku70:Ku80 complex"/>
    <property type="evidence" value="ECO:0007669"/>
    <property type="project" value="TreeGrafter"/>
</dbReference>
<dbReference type="InterPro" id="IPR036361">
    <property type="entry name" value="SAP_dom_sf"/>
</dbReference>
<dbReference type="PANTHER" id="PTHR12604">
    <property type="entry name" value="KU AUTOANTIGEN DNA HELICASE"/>
    <property type="match status" value="1"/>
</dbReference>
<evidence type="ECO:0000256" key="1">
    <source>
        <dbReference type="SAM" id="MobiDB-lite"/>
    </source>
</evidence>
<dbReference type="GO" id="GO:0003690">
    <property type="term" value="F:double-stranded DNA binding"/>
    <property type="evidence" value="ECO:0007669"/>
    <property type="project" value="TreeGrafter"/>
</dbReference>
<evidence type="ECO:0000313" key="3">
    <source>
        <dbReference type="EMBL" id="CAH2042696.1"/>
    </source>
</evidence>
<dbReference type="Gene3D" id="1.10.720.30">
    <property type="entry name" value="SAP domain"/>
    <property type="match status" value="1"/>
</dbReference>
<evidence type="ECO:0000313" key="4">
    <source>
        <dbReference type="Proteomes" id="UP000836841"/>
    </source>
</evidence>
<dbReference type="GO" id="GO:0000723">
    <property type="term" value="P:telomere maintenance"/>
    <property type="evidence" value="ECO:0007669"/>
    <property type="project" value="TreeGrafter"/>
</dbReference>
<organism evidence="3 4">
    <name type="scientific">Thlaspi arvense</name>
    <name type="common">Field penny-cress</name>
    <dbReference type="NCBI Taxonomy" id="13288"/>
    <lineage>
        <taxon>Eukaryota</taxon>
        <taxon>Viridiplantae</taxon>
        <taxon>Streptophyta</taxon>
        <taxon>Embryophyta</taxon>
        <taxon>Tracheophyta</taxon>
        <taxon>Spermatophyta</taxon>
        <taxon>Magnoliopsida</taxon>
        <taxon>eudicotyledons</taxon>
        <taxon>Gunneridae</taxon>
        <taxon>Pentapetalae</taxon>
        <taxon>rosids</taxon>
        <taxon>malvids</taxon>
        <taxon>Brassicales</taxon>
        <taxon>Brassicaceae</taxon>
        <taxon>Thlaspideae</taxon>
        <taxon>Thlaspi</taxon>
    </lineage>
</organism>
<proteinExistence type="predicted"/>
<dbReference type="InterPro" id="IPR003034">
    <property type="entry name" value="SAP_dom"/>
</dbReference>
<dbReference type="AlphaFoldDB" id="A0AAU9RHG3"/>
<dbReference type="InterPro" id="IPR005160">
    <property type="entry name" value="Ku_C"/>
</dbReference>
<gene>
    <name evidence="3" type="ORF">TAV2_LOCUS4762</name>
</gene>
<dbReference type="Gene3D" id="1.10.1600.10">
    <property type="match status" value="1"/>
</dbReference>
<dbReference type="GO" id="GO:0042162">
    <property type="term" value="F:telomeric DNA binding"/>
    <property type="evidence" value="ECO:0007669"/>
    <property type="project" value="TreeGrafter"/>
</dbReference>
<dbReference type="GO" id="GO:0006303">
    <property type="term" value="P:double-strand break repair via nonhomologous end joining"/>
    <property type="evidence" value="ECO:0007669"/>
    <property type="project" value="InterPro"/>
</dbReference>
<accession>A0AAU9RHG3</accession>
<name>A0AAU9RHG3_THLAR</name>
<evidence type="ECO:0000259" key="2">
    <source>
        <dbReference type="PROSITE" id="PS50800"/>
    </source>
</evidence>
<reference evidence="3 4" key="1">
    <citation type="submission" date="2022-03" db="EMBL/GenBank/DDBJ databases">
        <authorList>
            <person name="Nunn A."/>
            <person name="Chopra R."/>
            <person name="Nunn A."/>
            <person name="Contreras Garrido A."/>
        </authorList>
    </citation>
    <scope>NUCLEOTIDE SEQUENCE [LARGE SCALE GENOMIC DNA]</scope>
</reference>
<dbReference type="PANTHER" id="PTHR12604:SF2">
    <property type="entry name" value="X-RAY REPAIR CROSS-COMPLEMENTING PROTEIN 6"/>
    <property type="match status" value="1"/>
</dbReference>
<feature type="domain" description="SAP" evidence="2">
    <location>
        <begin position="185"/>
        <end position="219"/>
    </location>
</feature>
<dbReference type="Pfam" id="PF02037">
    <property type="entry name" value="SAP"/>
    <property type="match status" value="1"/>
</dbReference>
<protein>
    <recommendedName>
        <fullName evidence="2">SAP domain-containing protein</fullName>
    </recommendedName>
</protein>
<dbReference type="GO" id="GO:0003678">
    <property type="term" value="F:DNA helicase activity"/>
    <property type="evidence" value="ECO:0007669"/>
    <property type="project" value="InterPro"/>
</dbReference>